<gene>
    <name evidence="2" type="ORF">FIBRA_09317</name>
</gene>
<protein>
    <submittedName>
        <fullName evidence="2">Uncharacterized protein</fullName>
    </submittedName>
</protein>
<dbReference type="EMBL" id="HE797604">
    <property type="protein sequence ID" value="CCM06999.1"/>
    <property type="molecule type" value="Genomic_DNA"/>
</dbReference>
<proteinExistence type="predicted"/>
<dbReference type="InParanoid" id="J7S6A4"/>
<evidence type="ECO:0000313" key="2">
    <source>
        <dbReference type="EMBL" id="CCM06999.1"/>
    </source>
</evidence>
<reference evidence="2 3" key="1">
    <citation type="journal article" date="2012" name="Appl. Environ. Microbiol.">
        <title>Short-read sequencing for genomic analysis of the brown rot fungus Fibroporia radiculosa.</title>
        <authorList>
            <person name="Tang J.D."/>
            <person name="Perkins A.D."/>
            <person name="Sonstegard T.S."/>
            <person name="Schroeder S.G."/>
            <person name="Burgess S.C."/>
            <person name="Diehl S.V."/>
        </authorList>
    </citation>
    <scope>NUCLEOTIDE SEQUENCE [LARGE SCALE GENOMIC DNA]</scope>
    <source>
        <strain evidence="2 3">TFFH 294</strain>
    </source>
</reference>
<evidence type="ECO:0000256" key="1">
    <source>
        <dbReference type="SAM" id="MobiDB-lite"/>
    </source>
</evidence>
<dbReference type="RefSeq" id="XP_012177020.1">
    <property type="nucleotide sequence ID" value="XM_012321630.1"/>
</dbReference>
<dbReference type="GeneID" id="24101899"/>
<dbReference type="AlphaFoldDB" id="J7S6A4"/>
<accession>J7S6A4</accession>
<feature type="compositionally biased region" description="Polar residues" evidence="1">
    <location>
        <begin position="1"/>
        <end position="12"/>
    </location>
</feature>
<feature type="region of interest" description="Disordered" evidence="1">
    <location>
        <begin position="1"/>
        <end position="23"/>
    </location>
</feature>
<evidence type="ECO:0000313" key="3">
    <source>
        <dbReference type="Proteomes" id="UP000006352"/>
    </source>
</evidence>
<sequence>MVVSQYSAPSSETRAESHPPLSRAQSSFKLAFKVLRLPTNYNYGPPNYDYDPPNYVCNFQTTPTTFDLCLRPVHPLRSTPTHTAKSSEVPFSRLTFEQDSSPLTFPLLLQEVGVFGRSKIVL</sequence>
<organism evidence="2 3">
    <name type="scientific">Fibroporia radiculosa</name>
    <dbReference type="NCBI Taxonomy" id="599839"/>
    <lineage>
        <taxon>Eukaryota</taxon>
        <taxon>Fungi</taxon>
        <taxon>Dikarya</taxon>
        <taxon>Basidiomycota</taxon>
        <taxon>Agaricomycotina</taxon>
        <taxon>Agaricomycetes</taxon>
        <taxon>Polyporales</taxon>
        <taxon>Fibroporiaceae</taxon>
        <taxon>Fibroporia</taxon>
    </lineage>
</organism>
<dbReference type="HOGENOM" id="CLU_2026775_0_0_1"/>
<keyword evidence="3" id="KW-1185">Reference proteome</keyword>
<name>J7S6A4_9APHY</name>
<dbReference type="Proteomes" id="UP000006352">
    <property type="component" value="Unassembled WGS sequence"/>
</dbReference>